<organism evidence="3 4">
    <name type="scientific">Parabacteroides goldsteinii CL02T12C30</name>
    <dbReference type="NCBI Taxonomy" id="999418"/>
    <lineage>
        <taxon>Bacteria</taxon>
        <taxon>Pseudomonadati</taxon>
        <taxon>Bacteroidota</taxon>
        <taxon>Bacteroidia</taxon>
        <taxon>Bacteroidales</taxon>
        <taxon>Tannerellaceae</taxon>
        <taxon>Parabacteroides</taxon>
    </lineage>
</organism>
<dbReference type="InterPro" id="IPR036890">
    <property type="entry name" value="HATPase_C_sf"/>
</dbReference>
<dbReference type="GO" id="GO:0016020">
    <property type="term" value="C:membrane"/>
    <property type="evidence" value="ECO:0007669"/>
    <property type="project" value="InterPro"/>
</dbReference>
<name>K5ZA08_9BACT</name>
<feature type="domain" description="Signal transduction histidine kinase internal region" evidence="2">
    <location>
        <begin position="3"/>
        <end position="70"/>
    </location>
</feature>
<evidence type="ECO:0000313" key="4">
    <source>
        <dbReference type="Proteomes" id="UP000006330"/>
    </source>
</evidence>
<dbReference type="SUPFAM" id="SSF55874">
    <property type="entry name" value="ATPase domain of HSP90 chaperone/DNA topoisomerase II/histidine kinase"/>
    <property type="match status" value="1"/>
</dbReference>
<dbReference type="Pfam" id="PF06580">
    <property type="entry name" value="His_kinase"/>
    <property type="match status" value="1"/>
</dbReference>
<dbReference type="Proteomes" id="UP000006330">
    <property type="component" value="Unassembled WGS sequence"/>
</dbReference>
<dbReference type="PANTHER" id="PTHR34220">
    <property type="entry name" value="SENSOR HISTIDINE KINASE YPDA"/>
    <property type="match status" value="1"/>
</dbReference>
<reference evidence="3 4" key="1">
    <citation type="submission" date="2012-02" db="EMBL/GenBank/DDBJ databases">
        <title>The Genome Sequence of Parabacteroides goldsteinii CL02T12C30.</title>
        <authorList>
            <consortium name="The Broad Institute Genome Sequencing Platform"/>
            <person name="Earl A."/>
            <person name="Ward D."/>
            <person name="Feldgarden M."/>
            <person name="Gevers D."/>
            <person name="Zitomersky N.L."/>
            <person name="Coyne M.J."/>
            <person name="Comstock L.E."/>
            <person name="Young S.K."/>
            <person name="Zeng Q."/>
            <person name="Gargeya S."/>
            <person name="Fitzgerald M."/>
            <person name="Haas B."/>
            <person name="Abouelleil A."/>
            <person name="Alvarado L."/>
            <person name="Arachchi H.M."/>
            <person name="Berlin A."/>
            <person name="Chapman S.B."/>
            <person name="Gearin G."/>
            <person name="Goldberg J."/>
            <person name="Griggs A."/>
            <person name="Gujja S."/>
            <person name="Hansen M."/>
            <person name="Heiman D."/>
            <person name="Howarth C."/>
            <person name="Larimer J."/>
            <person name="Lui A."/>
            <person name="MacDonald P.J.P."/>
            <person name="McCowen C."/>
            <person name="Montmayeur A."/>
            <person name="Murphy C."/>
            <person name="Neiman D."/>
            <person name="Pearson M."/>
            <person name="Priest M."/>
            <person name="Roberts A."/>
            <person name="Saif S."/>
            <person name="Shea T."/>
            <person name="Sisk P."/>
            <person name="Stolte C."/>
            <person name="Sykes S."/>
            <person name="Wortman J."/>
            <person name="Nusbaum C."/>
            <person name="Birren B."/>
        </authorList>
    </citation>
    <scope>NUCLEOTIDE SEQUENCE [LARGE SCALE GENOMIC DNA]</scope>
    <source>
        <strain evidence="3 4">CL02T12C30</strain>
    </source>
</reference>
<feature type="domain" description="Histidine kinase/HSP90-like ATPase" evidence="1">
    <location>
        <begin position="102"/>
        <end position="200"/>
    </location>
</feature>
<evidence type="ECO:0000259" key="1">
    <source>
        <dbReference type="Pfam" id="PF02518"/>
    </source>
</evidence>
<evidence type="ECO:0000259" key="2">
    <source>
        <dbReference type="Pfam" id="PF06580"/>
    </source>
</evidence>
<dbReference type="InterPro" id="IPR010559">
    <property type="entry name" value="Sig_transdc_His_kin_internal"/>
</dbReference>
<proteinExistence type="predicted"/>
<dbReference type="Gene3D" id="3.30.565.10">
    <property type="entry name" value="Histidine kinase-like ATPase, C-terminal domain"/>
    <property type="match status" value="1"/>
</dbReference>
<dbReference type="Pfam" id="PF02518">
    <property type="entry name" value="HATPase_c"/>
    <property type="match status" value="1"/>
</dbReference>
<accession>K5ZA08</accession>
<dbReference type="GO" id="GO:0000155">
    <property type="term" value="F:phosphorelay sensor kinase activity"/>
    <property type="evidence" value="ECO:0007669"/>
    <property type="project" value="InterPro"/>
</dbReference>
<dbReference type="PATRIC" id="fig|999418.3.peg.4841"/>
<sequence length="206" mass="23459">MAVVRNRIAPHYIFNVLNSVMPIFRRYEELSEPVNLLIDVLRGDLLSSEQLAVSLEKEISFVRKYLKLKMLGDSNSIRVEWCISADVSLDTLIPSMFIQIPVENAVKYAFNADCQTPIIFIGIEVKDEELHIKIKDNGIGYNFGAHVGDERSTGQGLKILYRTTELLNTHNIRKMKFSIQNQQSSLREDHGTCVSLIVPLNYNFAL</sequence>
<dbReference type="RefSeq" id="WP_007658555.1">
    <property type="nucleotide sequence ID" value="NZ_JH976476.1"/>
</dbReference>
<dbReference type="AlphaFoldDB" id="K5ZA08"/>
<dbReference type="InterPro" id="IPR050640">
    <property type="entry name" value="Bact_2-comp_sensor_kinase"/>
</dbReference>
<dbReference type="HOGENOM" id="CLU_1330883_0_0_10"/>
<comment type="caution">
    <text evidence="3">The sequence shown here is derived from an EMBL/GenBank/DDBJ whole genome shotgun (WGS) entry which is preliminary data.</text>
</comment>
<evidence type="ECO:0000313" key="3">
    <source>
        <dbReference type="EMBL" id="EKN08211.1"/>
    </source>
</evidence>
<gene>
    <name evidence="3" type="ORF">HMPREF1076_04776</name>
</gene>
<dbReference type="PANTHER" id="PTHR34220:SF7">
    <property type="entry name" value="SENSOR HISTIDINE KINASE YPDA"/>
    <property type="match status" value="1"/>
</dbReference>
<protein>
    <submittedName>
        <fullName evidence="3">Uncharacterized protein</fullName>
    </submittedName>
</protein>
<dbReference type="EMBL" id="AGZO01000037">
    <property type="protein sequence ID" value="EKN08211.1"/>
    <property type="molecule type" value="Genomic_DNA"/>
</dbReference>
<dbReference type="InterPro" id="IPR003594">
    <property type="entry name" value="HATPase_dom"/>
</dbReference>